<feature type="transmembrane region" description="Helical" evidence="6">
    <location>
        <begin position="203"/>
        <end position="223"/>
    </location>
</feature>
<evidence type="ECO:0000256" key="4">
    <source>
        <dbReference type="PROSITE-ProRule" id="PRU00169"/>
    </source>
</evidence>
<sequence length="659" mass="70890">MRASESNSAEDVKTPRSAWRTTLMVVIGLMGAAVIAGIIFTMRDADRERDRALALQSHSYEVMILARTLSETMASAEASLGRYVISGEREIGQVYSDQWLRAGTIIGQLRRSSYGNPTQLRQIDALETSYRRRGKELDRIAWYTQHDQNQKAYAFYNADRDTPALRHLTRNLDGVIATERNLLRLRTAAAQTTLAQSATITKALVALGILLILAAIALAWLTVRVLGERAMADAEAASERERSEALEAAVESATERLREEAKEREAAEAKLRQIQKMEAVGQLTGGIAHDFNNMLAVVIGGLELARRHVESGAAGAVQHIDNAMEGAKRAAALTRRLLGFARSEPLLPEAIEGASLIGEMQELFERTIGEAISVEVHDAGLGWKVWADRHQLENAILNLAVNARDAMQGRGTLTIETGGRTLKEGELAECEAGDYLAISVCDTGCGMPPEVVERAFEPFFTTKPVGKGTGLGLSQIFGFVRQSRGQVTIDSVEGVGTTVTLLLPRHVEVAEAAFAEAVPIAAAPAAPSDALDILVVEDDERVLAATVAVLEELGHNVIACPAPLEAPARIKAAAHVDCIVTDVMMPDQTGPELIDQLGAMLDGVGVIFVTGYAGDTADSAQFGGHIVLRKPYTINGMADALRQAMAAVHKQPEARRASA</sequence>
<proteinExistence type="predicted"/>
<dbReference type="SMART" id="SM00448">
    <property type="entry name" value="REC"/>
    <property type="match status" value="1"/>
</dbReference>
<keyword evidence="6" id="KW-0812">Transmembrane</keyword>
<evidence type="ECO:0000256" key="1">
    <source>
        <dbReference type="ARBA" id="ARBA00000085"/>
    </source>
</evidence>
<dbReference type="InterPro" id="IPR036097">
    <property type="entry name" value="HisK_dim/P_sf"/>
</dbReference>
<dbReference type="GO" id="GO:0000155">
    <property type="term" value="F:phosphorelay sensor kinase activity"/>
    <property type="evidence" value="ECO:0007669"/>
    <property type="project" value="InterPro"/>
</dbReference>
<dbReference type="InterPro" id="IPR007891">
    <property type="entry name" value="CHASE3"/>
</dbReference>
<evidence type="ECO:0000256" key="2">
    <source>
        <dbReference type="ARBA" id="ARBA00012438"/>
    </source>
</evidence>
<dbReference type="AlphaFoldDB" id="A0A8T4IFY7"/>
<dbReference type="InterPro" id="IPR001789">
    <property type="entry name" value="Sig_transdc_resp-reg_receiver"/>
</dbReference>
<keyword evidence="3 4" id="KW-0597">Phosphoprotein</keyword>
<dbReference type="Pfam" id="PF00072">
    <property type="entry name" value="Response_reg"/>
    <property type="match status" value="1"/>
</dbReference>
<dbReference type="RefSeq" id="WP_284052459.1">
    <property type="nucleotide sequence ID" value="NZ_JAGRQC010000001.1"/>
</dbReference>
<dbReference type="InterPro" id="IPR004358">
    <property type="entry name" value="Sig_transdc_His_kin-like_C"/>
</dbReference>
<feature type="transmembrane region" description="Helical" evidence="6">
    <location>
        <begin position="23"/>
        <end position="42"/>
    </location>
</feature>
<feature type="domain" description="Histidine kinase" evidence="7">
    <location>
        <begin position="286"/>
        <end position="507"/>
    </location>
</feature>
<dbReference type="EC" id="2.7.13.3" evidence="2"/>
<keyword evidence="6" id="KW-0472">Membrane</keyword>
<comment type="caution">
    <text evidence="9">The sequence shown here is derived from an EMBL/GenBank/DDBJ whole genome shotgun (WGS) entry which is preliminary data.</text>
</comment>
<protein>
    <recommendedName>
        <fullName evidence="2">histidine kinase</fullName>
        <ecNumber evidence="2">2.7.13.3</ecNumber>
    </recommendedName>
</protein>
<name>A0A8T4IFY7_9SPHN</name>
<dbReference type="PROSITE" id="PS50109">
    <property type="entry name" value="HIS_KIN"/>
    <property type="match status" value="1"/>
</dbReference>
<evidence type="ECO:0000256" key="5">
    <source>
        <dbReference type="SAM" id="MobiDB-lite"/>
    </source>
</evidence>
<dbReference type="CDD" id="cd00082">
    <property type="entry name" value="HisKA"/>
    <property type="match status" value="1"/>
</dbReference>
<feature type="region of interest" description="Disordered" evidence="5">
    <location>
        <begin position="236"/>
        <end position="256"/>
    </location>
</feature>
<dbReference type="InterPro" id="IPR003594">
    <property type="entry name" value="HATPase_dom"/>
</dbReference>
<evidence type="ECO:0000256" key="6">
    <source>
        <dbReference type="SAM" id="Phobius"/>
    </source>
</evidence>
<dbReference type="PANTHER" id="PTHR43065">
    <property type="entry name" value="SENSOR HISTIDINE KINASE"/>
    <property type="match status" value="1"/>
</dbReference>
<organism evidence="9 10">
    <name type="scientific">Stakelama marina</name>
    <dbReference type="NCBI Taxonomy" id="2826939"/>
    <lineage>
        <taxon>Bacteria</taxon>
        <taxon>Pseudomonadati</taxon>
        <taxon>Pseudomonadota</taxon>
        <taxon>Alphaproteobacteria</taxon>
        <taxon>Sphingomonadales</taxon>
        <taxon>Sphingomonadaceae</taxon>
        <taxon>Stakelama</taxon>
    </lineage>
</organism>
<evidence type="ECO:0000259" key="8">
    <source>
        <dbReference type="PROSITE" id="PS50110"/>
    </source>
</evidence>
<dbReference type="InterPro" id="IPR036890">
    <property type="entry name" value="HATPase_C_sf"/>
</dbReference>
<dbReference type="InterPro" id="IPR003661">
    <property type="entry name" value="HisK_dim/P_dom"/>
</dbReference>
<accession>A0A8T4IFY7</accession>
<evidence type="ECO:0000256" key="3">
    <source>
        <dbReference type="ARBA" id="ARBA00022553"/>
    </source>
</evidence>
<dbReference type="PROSITE" id="PS50110">
    <property type="entry name" value="RESPONSE_REGULATORY"/>
    <property type="match status" value="1"/>
</dbReference>
<dbReference type="Gene3D" id="1.10.287.130">
    <property type="match status" value="1"/>
</dbReference>
<dbReference type="SUPFAM" id="SSF47384">
    <property type="entry name" value="Homodimeric domain of signal transducing histidine kinase"/>
    <property type="match status" value="1"/>
</dbReference>
<dbReference type="PRINTS" id="PR00344">
    <property type="entry name" value="BCTRLSENSOR"/>
</dbReference>
<feature type="modified residue" description="4-aspartylphosphate" evidence="4">
    <location>
        <position position="582"/>
    </location>
</feature>
<dbReference type="Pfam" id="PF02518">
    <property type="entry name" value="HATPase_c"/>
    <property type="match status" value="1"/>
</dbReference>
<evidence type="ECO:0000259" key="7">
    <source>
        <dbReference type="PROSITE" id="PS50109"/>
    </source>
</evidence>
<dbReference type="InterPro" id="IPR011006">
    <property type="entry name" value="CheY-like_superfamily"/>
</dbReference>
<keyword evidence="10" id="KW-1185">Reference proteome</keyword>
<feature type="compositionally biased region" description="Basic and acidic residues" evidence="5">
    <location>
        <begin position="236"/>
        <end position="245"/>
    </location>
</feature>
<feature type="domain" description="Response regulatory" evidence="8">
    <location>
        <begin position="532"/>
        <end position="645"/>
    </location>
</feature>
<gene>
    <name evidence="9" type="ORF">J7S20_01465</name>
</gene>
<evidence type="ECO:0000313" key="9">
    <source>
        <dbReference type="EMBL" id="MBR0551169.1"/>
    </source>
</evidence>
<comment type="catalytic activity">
    <reaction evidence="1">
        <text>ATP + protein L-histidine = ADP + protein N-phospho-L-histidine.</text>
        <dbReference type="EC" id="2.7.13.3"/>
    </reaction>
</comment>
<dbReference type="SUPFAM" id="SSF52172">
    <property type="entry name" value="CheY-like"/>
    <property type="match status" value="1"/>
</dbReference>
<evidence type="ECO:0000313" key="10">
    <source>
        <dbReference type="Proteomes" id="UP000676996"/>
    </source>
</evidence>
<dbReference type="Pfam" id="PF05227">
    <property type="entry name" value="CHASE3"/>
    <property type="match status" value="1"/>
</dbReference>
<dbReference type="SUPFAM" id="SSF55874">
    <property type="entry name" value="ATPase domain of HSP90 chaperone/DNA topoisomerase II/histidine kinase"/>
    <property type="match status" value="1"/>
</dbReference>
<dbReference type="InterPro" id="IPR005467">
    <property type="entry name" value="His_kinase_dom"/>
</dbReference>
<dbReference type="EMBL" id="JAGRQC010000001">
    <property type="protein sequence ID" value="MBR0551169.1"/>
    <property type="molecule type" value="Genomic_DNA"/>
</dbReference>
<dbReference type="Proteomes" id="UP000676996">
    <property type="component" value="Unassembled WGS sequence"/>
</dbReference>
<dbReference type="SMART" id="SM00387">
    <property type="entry name" value="HATPase_c"/>
    <property type="match status" value="1"/>
</dbReference>
<reference evidence="9" key="1">
    <citation type="submission" date="2021-04" db="EMBL/GenBank/DDBJ databases">
        <title>Ouciella asimina sp. nov., isolated from the surface seawater in the hydrothermal field of Okinawa Trough.</title>
        <authorList>
            <person name="Shuang W."/>
        </authorList>
    </citation>
    <scope>NUCLEOTIDE SEQUENCE</scope>
    <source>
        <strain evidence="9">LXI357</strain>
    </source>
</reference>
<dbReference type="CDD" id="cd00156">
    <property type="entry name" value="REC"/>
    <property type="match status" value="1"/>
</dbReference>
<dbReference type="PANTHER" id="PTHR43065:SF42">
    <property type="entry name" value="TWO-COMPONENT SENSOR PPRA"/>
    <property type="match status" value="1"/>
</dbReference>
<keyword evidence="6" id="KW-1133">Transmembrane helix</keyword>
<dbReference type="Gene3D" id="3.40.50.2300">
    <property type="match status" value="1"/>
</dbReference>
<dbReference type="Gene3D" id="3.30.565.10">
    <property type="entry name" value="Histidine kinase-like ATPase, C-terminal domain"/>
    <property type="match status" value="1"/>
</dbReference>
<dbReference type="SMART" id="SM00388">
    <property type="entry name" value="HisKA"/>
    <property type="match status" value="1"/>
</dbReference>